<dbReference type="PANTHER" id="PTHR31288:SF22">
    <property type="entry name" value="O-FUCOSYLTRANSFERASE 9"/>
    <property type="match status" value="1"/>
</dbReference>
<accession>A0A834GQR1</accession>
<feature type="compositionally biased region" description="Low complexity" evidence="7">
    <location>
        <begin position="1"/>
        <end position="11"/>
    </location>
</feature>
<keyword evidence="8" id="KW-0472">Membrane</keyword>
<evidence type="ECO:0000256" key="4">
    <source>
        <dbReference type="ARBA" id="ARBA00023253"/>
    </source>
</evidence>
<reference evidence="9" key="1">
    <citation type="submission" date="2019-11" db="EMBL/GenBank/DDBJ databases">
        <authorList>
            <person name="Liu Y."/>
            <person name="Hou J."/>
            <person name="Li T.-Q."/>
            <person name="Guan C.-H."/>
            <person name="Wu X."/>
            <person name="Wu H.-Z."/>
            <person name="Ling F."/>
            <person name="Zhang R."/>
            <person name="Shi X.-G."/>
            <person name="Ren J.-P."/>
            <person name="Chen E.-F."/>
            <person name="Sun J.-M."/>
        </authorList>
    </citation>
    <scope>NUCLEOTIDE SEQUENCE</scope>
    <source>
        <strain evidence="9">Adult_tree_wgs_1</strain>
        <tissue evidence="9">Leaves</tissue>
    </source>
</reference>
<protein>
    <recommendedName>
        <fullName evidence="6">O-fucosyltransferase family protein</fullName>
    </recommendedName>
</protein>
<name>A0A834GQR1_RHOSS</name>
<keyword evidence="8" id="KW-1133">Transmembrane helix</keyword>
<dbReference type="Pfam" id="PF10250">
    <property type="entry name" value="O-FucT"/>
    <property type="match status" value="1"/>
</dbReference>
<gene>
    <name evidence="9" type="ORF">RHSIM_Rhsim06G0102800</name>
</gene>
<keyword evidence="10" id="KW-1185">Reference proteome</keyword>
<evidence type="ECO:0000256" key="6">
    <source>
        <dbReference type="ARBA" id="ARBA00030350"/>
    </source>
</evidence>
<dbReference type="Proteomes" id="UP000626092">
    <property type="component" value="Unassembled WGS sequence"/>
</dbReference>
<dbReference type="InterPro" id="IPR024709">
    <property type="entry name" value="FucosylTrfase_pln"/>
</dbReference>
<keyword evidence="3" id="KW-0808">Transferase</keyword>
<evidence type="ECO:0000256" key="8">
    <source>
        <dbReference type="SAM" id="Phobius"/>
    </source>
</evidence>
<keyword evidence="4" id="KW-0294">Fucose metabolism</keyword>
<organism evidence="9 10">
    <name type="scientific">Rhododendron simsii</name>
    <name type="common">Sims's rhododendron</name>
    <dbReference type="NCBI Taxonomy" id="118357"/>
    <lineage>
        <taxon>Eukaryota</taxon>
        <taxon>Viridiplantae</taxon>
        <taxon>Streptophyta</taxon>
        <taxon>Embryophyta</taxon>
        <taxon>Tracheophyta</taxon>
        <taxon>Spermatophyta</taxon>
        <taxon>Magnoliopsida</taxon>
        <taxon>eudicotyledons</taxon>
        <taxon>Gunneridae</taxon>
        <taxon>Pentapetalae</taxon>
        <taxon>asterids</taxon>
        <taxon>Ericales</taxon>
        <taxon>Ericaceae</taxon>
        <taxon>Ericoideae</taxon>
        <taxon>Rhodoreae</taxon>
        <taxon>Rhododendron</taxon>
    </lineage>
</organism>
<keyword evidence="5" id="KW-0119">Carbohydrate metabolism</keyword>
<comment type="similarity">
    <text evidence="1">Belongs to the glycosyltransferase GT106 family.</text>
</comment>
<evidence type="ECO:0000313" key="9">
    <source>
        <dbReference type="EMBL" id="KAF7140454.1"/>
    </source>
</evidence>
<evidence type="ECO:0000256" key="2">
    <source>
        <dbReference type="ARBA" id="ARBA00022676"/>
    </source>
</evidence>
<evidence type="ECO:0000256" key="1">
    <source>
        <dbReference type="ARBA" id="ARBA00007737"/>
    </source>
</evidence>
<evidence type="ECO:0000313" key="10">
    <source>
        <dbReference type="Proteomes" id="UP000626092"/>
    </source>
</evidence>
<proteinExistence type="inferred from homology"/>
<dbReference type="InterPro" id="IPR019378">
    <property type="entry name" value="GDP-Fuc_O-FucTrfase"/>
</dbReference>
<dbReference type="CDD" id="cd11299">
    <property type="entry name" value="O-FucT_plant"/>
    <property type="match status" value="1"/>
</dbReference>
<dbReference type="OrthoDB" id="20368at2759"/>
<keyword evidence="2" id="KW-0328">Glycosyltransferase</keyword>
<evidence type="ECO:0000256" key="3">
    <source>
        <dbReference type="ARBA" id="ARBA00022679"/>
    </source>
</evidence>
<keyword evidence="8" id="KW-0812">Transmembrane</keyword>
<dbReference type="GO" id="GO:0016757">
    <property type="term" value="F:glycosyltransferase activity"/>
    <property type="evidence" value="ECO:0007669"/>
    <property type="project" value="UniProtKB-KW"/>
</dbReference>
<feature type="region of interest" description="Disordered" evidence="7">
    <location>
        <begin position="1"/>
        <end position="26"/>
    </location>
</feature>
<dbReference type="GO" id="GO:0006004">
    <property type="term" value="P:fucose metabolic process"/>
    <property type="evidence" value="ECO:0007669"/>
    <property type="project" value="UniProtKB-KW"/>
</dbReference>
<sequence length="619" mass="69412">MHGYSRLGRPSTPSPPSSPRFRHGRSKNAIVGGSTVGGGFKGGGGGDVKLQNFVERLVYMVVAGVYRRRGVLLFAPLLYISGMLLYMGSLGFDMVVVSDRVSGKAAPLGSVYRSPQVFERLWPFMETENNGSSSNALMHAWNPRLRQVWKPCLNHSFSEAGLKGRARSTTTTDNIRGRAFKGMPEAKANCIPSQAKKNPKNLFNAMAQSWEGWSSCSNSSRKDSAISISDAVAVAGLLNATLVIPIFHLNSVWRDSSKFGDIFDEEFFIYALRNHVNVIKELPENTLQRFNYNISSIVNLRVKAWSSPAYYLQKVLPKLVAMGAVRIAPFSNRLAHVVPSNIQGIRCLANFEALRFSEPIRILAAKMVDRMVRNSSKSGGKYVSVHLRFEEDMVAFSCCEYDGGEEEKREMDIARERSWRGKFRRRGRIIRPGAIRMDGKCPLTPLEVGMMLRGMGFDNTTSLYVAAGKIYKAEKYMAPLKKIFPRLETKDTLASPEELAPFQGHSSRLAALDYTVCLHSEVFVTTQGGNFPHFLMGHRRYLYGGHSKTINPDKRKLALLFDSPDIRWETFKRQLQEMLHHSDVKASELRKPSGSLYTHPMPDCMCKQADVRNEADLTR</sequence>
<dbReference type="PIRSF" id="PIRSF009360">
    <property type="entry name" value="UCP009360"/>
    <property type="match status" value="1"/>
</dbReference>
<evidence type="ECO:0000256" key="5">
    <source>
        <dbReference type="ARBA" id="ARBA00023277"/>
    </source>
</evidence>
<dbReference type="EMBL" id="WJXA01000006">
    <property type="protein sequence ID" value="KAF7140454.1"/>
    <property type="molecule type" value="Genomic_DNA"/>
</dbReference>
<evidence type="ECO:0000256" key="7">
    <source>
        <dbReference type="SAM" id="MobiDB-lite"/>
    </source>
</evidence>
<comment type="caution">
    <text evidence="9">The sequence shown here is derived from an EMBL/GenBank/DDBJ whole genome shotgun (WGS) entry which is preliminary data.</text>
</comment>
<feature type="transmembrane region" description="Helical" evidence="8">
    <location>
        <begin position="70"/>
        <end position="92"/>
    </location>
</feature>
<dbReference type="AlphaFoldDB" id="A0A834GQR1"/>
<dbReference type="PANTHER" id="PTHR31288">
    <property type="entry name" value="O-FUCOSYLTRANSFERASE FAMILY PROTEIN"/>
    <property type="match status" value="1"/>
</dbReference>